<accession>W1PA36</accession>
<dbReference type="Gramene" id="ERN06747">
    <property type="protein sequence ID" value="ERN06747"/>
    <property type="gene ID" value="AMTR_s00005p00087110"/>
</dbReference>
<protein>
    <submittedName>
        <fullName evidence="1">Uncharacterized protein</fullName>
    </submittedName>
</protein>
<sequence length="97" mass="10317">MHGTRACDILAPIKTAANLQLARSSDSCLSCAEISPSGCATSKLATQTLWALIPLFKSRGAHSLSPWGLARIIRLTVKSTTSSMKEARNMGPSETWG</sequence>
<dbReference type="HOGENOM" id="CLU_2349511_0_0_1"/>
<reference evidence="2" key="1">
    <citation type="journal article" date="2013" name="Science">
        <title>The Amborella genome and the evolution of flowering plants.</title>
        <authorList>
            <consortium name="Amborella Genome Project"/>
        </authorList>
    </citation>
    <scope>NUCLEOTIDE SEQUENCE [LARGE SCALE GENOMIC DNA]</scope>
</reference>
<evidence type="ECO:0000313" key="1">
    <source>
        <dbReference type="EMBL" id="ERN06747.1"/>
    </source>
</evidence>
<dbReference type="EMBL" id="KI393866">
    <property type="protein sequence ID" value="ERN06747.1"/>
    <property type="molecule type" value="Genomic_DNA"/>
</dbReference>
<gene>
    <name evidence="1" type="ORF">AMTR_s00005p00087110</name>
</gene>
<name>W1PA36_AMBTC</name>
<evidence type="ECO:0000313" key="2">
    <source>
        <dbReference type="Proteomes" id="UP000017836"/>
    </source>
</evidence>
<dbReference type="AlphaFoldDB" id="W1PA36"/>
<organism evidence="1 2">
    <name type="scientific">Amborella trichopoda</name>
    <dbReference type="NCBI Taxonomy" id="13333"/>
    <lineage>
        <taxon>Eukaryota</taxon>
        <taxon>Viridiplantae</taxon>
        <taxon>Streptophyta</taxon>
        <taxon>Embryophyta</taxon>
        <taxon>Tracheophyta</taxon>
        <taxon>Spermatophyta</taxon>
        <taxon>Magnoliopsida</taxon>
        <taxon>Amborellales</taxon>
        <taxon>Amborellaceae</taxon>
        <taxon>Amborella</taxon>
    </lineage>
</organism>
<dbReference type="Proteomes" id="UP000017836">
    <property type="component" value="Unassembled WGS sequence"/>
</dbReference>
<keyword evidence="2" id="KW-1185">Reference proteome</keyword>
<proteinExistence type="predicted"/>